<protein>
    <submittedName>
        <fullName evidence="3">Uncharacterized protein</fullName>
    </submittedName>
</protein>
<sequence length="214" mass="23461">MNLAAPDSASPTGTATSHAAPPSPGNSEIPAPGVNTSVYVRVAFKALLWGPCKLHIFEAPPTTTISDIISLAAQHRHGHLLPILQLLLAIFVHTTIEETRFSQVTATDTLTTEPIEIVTFDAKFHDELTQAYRRPEFFRHILADRYPDLLTSSPSPAKAMLVKPAERSLVAIMIWLIVTAFSLAQIGGSTAAFQTIVAANIIACWVHVWFKLWW</sequence>
<gene>
    <name evidence="3" type="ORF">B0T18DRAFT_421261</name>
</gene>
<name>A0AA40EFM5_9PEZI</name>
<keyword evidence="4" id="KW-1185">Reference proteome</keyword>
<feature type="transmembrane region" description="Helical" evidence="2">
    <location>
        <begin position="192"/>
        <end position="210"/>
    </location>
</feature>
<proteinExistence type="predicted"/>
<evidence type="ECO:0000256" key="1">
    <source>
        <dbReference type="SAM" id="MobiDB-lite"/>
    </source>
</evidence>
<evidence type="ECO:0000256" key="2">
    <source>
        <dbReference type="SAM" id="Phobius"/>
    </source>
</evidence>
<keyword evidence="2" id="KW-0812">Transmembrane</keyword>
<keyword evidence="2" id="KW-0472">Membrane</keyword>
<dbReference type="Proteomes" id="UP001172155">
    <property type="component" value="Unassembled WGS sequence"/>
</dbReference>
<accession>A0AA40EFM5</accession>
<comment type="caution">
    <text evidence="3">The sequence shown here is derived from an EMBL/GenBank/DDBJ whole genome shotgun (WGS) entry which is preliminary data.</text>
</comment>
<reference evidence="3" key="1">
    <citation type="submission" date="2023-06" db="EMBL/GenBank/DDBJ databases">
        <title>Genome-scale phylogeny and comparative genomics of the fungal order Sordariales.</title>
        <authorList>
            <consortium name="Lawrence Berkeley National Laboratory"/>
            <person name="Hensen N."/>
            <person name="Bonometti L."/>
            <person name="Westerberg I."/>
            <person name="Brannstrom I.O."/>
            <person name="Guillou S."/>
            <person name="Cros-Aarteil S."/>
            <person name="Calhoun S."/>
            <person name="Haridas S."/>
            <person name="Kuo A."/>
            <person name="Mondo S."/>
            <person name="Pangilinan J."/>
            <person name="Riley R."/>
            <person name="LaButti K."/>
            <person name="Andreopoulos B."/>
            <person name="Lipzen A."/>
            <person name="Chen C."/>
            <person name="Yanf M."/>
            <person name="Daum C."/>
            <person name="Ng V."/>
            <person name="Clum A."/>
            <person name="Steindorff A."/>
            <person name="Ohm R."/>
            <person name="Martin F."/>
            <person name="Silar P."/>
            <person name="Natvig D."/>
            <person name="Lalanne C."/>
            <person name="Gautier V."/>
            <person name="Ament-velasquez S.L."/>
            <person name="Kruys A."/>
            <person name="Hutchinson M.I."/>
            <person name="Powell A.J."/>
            <person name="Barry K."/>
            <person name="Miller A.N."/>
            <person name="Grigoriev I.V."/>
            <person name="Debuchy R."/>
            <person name="Gladieux P."/>
            <person name="Thoren M.H."/>
            <person name="Johannesson H."/>
        </authorList>
    </citation>
    <scope>NUCLEOTIDE SEQUENCE</scope>
    <source>
        <strain evidence="3">SMH3187-1</strain>
    </source>
</reference>
<feature type="region of interest" description="Disordered" evidence="1">
    <location>
        <begin position="1"/>
        <end position="31"/>
    </location>
</feature>
<dbReference type="AlphaFoldDB" id="A0AA40EFM5"/>
<evidence type="ECO:0000313" key="4">
    <source>
        <dbReference type="Proteomes" id="UP001172155"/>
    </source>
</evidence>
<organism evidence="3 4">
    <name type="scientific">Schizothecium vesticola</name>
    <dbReference type="NCBI Taxonomy" id="314040"/>
    <lineage>
        <taxon>Eukaryota</taxon>
        <taxon>Fungi</taxon>
        <taxon>Dikarya</taxon>
        <taxon>Ascomycota</taxon>
        <taxon>Pezizomycotina</taxon>
        <taxon>Sordariomycetes</taxon>
        <taxon>Sordariomycetidae</taxon>
        <taxon>Sordariales</taxon>
        <taxon>Schizotheciaceae</taxon>
        <taxon>Schizothecium</taxon>
    </lineage>
</organism>
<dbReference type="EMBL" id="JAUKUD010000007">
    <property type="protein sequence ID" value="KAK0738110.1"/>
    <property type="molecule type" value="Genomic_DNA"/>
</dbReference>
<keyword evidence="2" id="KW-1133">Transmembrane helix</keyword>
<feature type="transmembrane region" description="Helical" evidence="2">
    <location>
        <begin position="168"/>
        <end position="186"/>
    </location>
</feature>
<evidence type="ECO:0000313" key="3">
    <source>
        <dbReference type="EMBL" id="KAK0738110.1"/>
    </source>
</evidence>